<evidence type="ECO:0000313" key="4">
    <source>
        <dbReference type="Proteomes" id="UP000578030"/>
    </source>
</evidence>
<evidence type="ECO:0000259" key="1">
    <source>
        <dbReference type="PROSITE" id="PS50404"/>
    </source>
</evidence>
<evidence type="ECO:0000313" key="3">
    <source>
        <dbReference type="EMBL" id="MBB2200389.1"/>
    </source>
</evidence>
<dbReference type="PANTHER" id="PTHR44051:SF2">
    <property type="entry name" value="HYPOTHETICAL GLUTATHIONE S-TRANSFERASE LIKE PROTEIN"/>
    <property type="match status" value="1"/>
</dbReference>
<name>A0A7W4K4R6_9PROT</name>
<dbReference type="SUPFAM" id="SSF52833">
    <property type="entry name" value="Thioredoxin-like"/>
    <property type="match status" value="1"/>
</dbReference>
<sequence length="214" mass="23114">MPDLVLHDDVLDENCYRVRLFLSLLGHRARTVAVNVVPGGAQDSPAFRAISPAGILPVLRIAGVDVCGAGAALLVLAHESGGHGSGTWLPRDPAGFAEVAHWLAFAGGPLTAAVRARRVFLFGEPGDRDGLRRQGAAALRIMEDHLALRWLDGRPWFAGDGPTVADVALFPSFALCRDWEVGHEAFPALRRWMRRMRARPGFVTMPGIPDPGLF</sequence>
<proteinExistence type="predicted"/>
<dbReference type="GO" id="GO:0016740">
    <property type="term" value="F:transferase activity"/>
    <property type="evidence" value="ECO:0007669"/>
    <property type="project" value="UniProtKB-KW"/>
</dbReference>
<protein>
    <submittedName>
        <fullName evidence="3">Glutathione S-transferase family protein</fullName>
    </submittedName>
</protein>
<dbReference type="PANTHER" id="PTHR44051">
    <property type="entry name" value="GLUTATHIONE S-TRANSFERASE-RELATED"/>
    <property type="match status" value="1"/>
</dbReference>
<gene>
    <name evidence="3" type="ORF">HLH28_02145</name>
</gene>
<dbReference type="Gene3D" id="1.20.1050.10">
    <property type="match status" value="1"/>
</dbReference>
<feature type="domain" description="GST N-terminal" evidence="1">
    <location>
        <begin position="2"/>
        <end position="84"/>
    </location>
</feature>
<dbReference type="InterPro" id="IPR036249">
    <property type="entry name" value="Thioredoxin-like_sf"/>
</dbReference>
<accession>A0A7W4K4R6</accession>
<keyword evidence="4" id="KW-1185">Reference proteome</keyword>
<feature type="domain" description="GST C-terminal" evidence="2">
    <location>
        <begin position="92"/>
        <end position="213"/>
    </location>
</feature>
<evidence type="ECO:0000259" key="2">
    <source>
        <dbReference type="PROSITE" id="PS50405"/>
    </source>
</evidence>
<dbReference type="EMBL" id="JABEQM010000001">
    <property type="protein sequence ID" value="MBB2200389.1"/>
    <property type="molecule type" value="Genomic_DNA"/>
</dbReference>
<dbReference type="InterPro" id="IPR036282">
    <property type="entry name" value="Glutathione-S-Trfase_C_sf"/>
</dbReference>
<dbReference type="AlphaFoldDB" id="A0A7W4K4R6"/>
<comment type="caution">
    <text evidence="3">The sequence shown here is derived from an EMBL/GenBank/DDBJ whole genome shotgun (WGS) entry which is preliminary data.</text>
</comment>
<organism evidence="3 4">
    <name type="scientific">Gluconacetobacter tumulisoli</name>
    <dbReference type="NCBI Taxonomy" id="1286189"/>
    <lineage>
        <taxon>Bacteria</taxon>
        <taxon>Pseudomonadati</taxon>
        <taxon>Pseudomonadota</taxon>
        <taxon>Alphaproteobacteria</taxon>
        <taxon>Acetobacterales</taxon>
        <taxon>Acetobacteraceae</taxon>
        <taxon>Gluconacetobacter</taxon>
    </lineage>
</organism>
<dbReference type="PROSITE" id="PS50405">
    <property type="entry name" value="GST_CTER"/>
    <property type="match status" value="1"/>
</dbReference>
<dbReference type="Proteomes" id="UP000578030">
    <property type="component" value="Unassembled WGS sequence"/>
</dbReference>
<keyword evidence="3" id="KW-0808">Transferase</keyword>
<dbReference type="Pfam" id="PF13410">
    <property type="entry name" value="GST_C_2"/>
    <property type="match status" value="1"/>
</dbReference>
<dbReference type="PROSITE" id="PS50404">
    <property type="entry name" value="GST_NTER"/>
    <property type="match status" value="1"/>
</dbReference>
<reference evidence="3 4" key="1">
    <citation type="submission" date="2020-04" db="EMBL/GenBank/DDBJ databases">
        <title>Description of novel Gluconacetobacter.</title>
        <authorList>
            <person name="Sombolestani A."/>
        </authorList>
    </citation>
    <scope>NUCLEOTIDE SEQUENCE [LARGE SCALE GENOMIC DNA]</scope>
    <source>
        <strain evidence="3 4">LMG 27802</strain>
    </source>
</reference>
<dbReference type="InterPro" id="IPR004045">
    <property type="entry name" value="Glutathione_S-Trfase_N"/>
</dbReference>
<dbReference type="Gene3D" id="3.40.30.10">
    <property type="entry name" value="Glutaredoxin"/>
    <property type="match status" value="1"/>
</dbReference>
<dbReference type="InterPro" id="IPR010987">
    <property type="entry name" value="Glutathione-S-Trfase_C-like"/>
</dbReference>
<dbReference type="SUPFAM" id="SSF47616">
    <property type="entry name" value="GST C-terminal domain-like"/>
    <property type="match status" value="1"/>
</dbReference>